<sequence>MDCRNDMDIQTSAITSQLLDEFIEKYGIDPSLGPIVPPPGATVRDAPPGMISLYTAFFSFANFRIPVSHFLESVMTYYEIHISQVVPLGLIRVYHFDISCRALRIEAEINLFRAFYKSTRVGDWVTFEKRKFPYPSHTLRPPTSLKNWKNHFFFISARAIPFEMHWSMPKESLRDPIPRSREYLKVDYDKLKAVPTALRPFSEHFLVMVGISRNWNDPTLRPTLYYNGERMGLFDHMKLSSKEAVEEVVEPVKPGQKTILDRTKDFIIPVAESESKRPSKRKVTAGGRKGATSRGSPGGTSFQTDHDYSSEDGSDPSIDLNNSKGLSGSANHEVDSNVPFFPDWSFRVGTMIETPESCREFMFSARTPADRARYKKMSDKEVSNVGFSSAVSFFNSYTDTNERWLESLRVNRGLKKDLSRATARHLELEAENQSLKSGFENERNVFSSQISVLRDEVARLESERSWLISTGMQQAFEKVRSSDEFLDMLGDLNSLADKVGYNGGLREGVGLGKKGKRVQDSNQFHVDALDQLRELSDKFDSCQFPMSASIAGMVSSTLADIQAFLAPPK</sequence>
<gene>
    <name evidence="1" type="ORF">L1987_32379</name>
</gene>
<comment type="caution">
    <text evidence="1">The sequence shown here is derived from an EMBL/GenBank/DDBJ whole genome shotgun (WGS) entry which is preliminary data.</text>
</comment>
<reference evidence="2" key="1">
    <citation type="journal article" date="2022" name="Mol. Ecol. Resour.">
        <title>The genomes of chicory, endive, great burdock and yacon provide insights into Asteraceae palaeo-polyploidization history and plant inulin production.</title>
        <authorList>
            <person name="Fan W."/>
            <person name="Wang S."/>
            <person name="Wang H."/>
            <person name="Wang A."/>
            <person name="Jiang F."/>
            <person name="Liu H."/>
            <person name="Zhao H."/>
            <person name="Xu D."/>
            <person name="Zhang Y."/>
        </authorList>
    </citation>
    <scope>NUCLEOTIDE SEQUENCE [LARGE SCALE GENOMIC DNA]</scope>
    <source>
        <strain evidence="2">cv. Yunnan</strain>
    </source>
</reference>
<keyword evidence="2" id="KW-1185">Reference proteome</keyword>
<dbReference type="EMBL" id="CM042028">
    <property type="protein sequence ID" value="KAI3797127.1"/>
    <property type="molecule type" value="Genomic_DNA"/>
</dbReference>
<proteinExistence type="predicted"/>
<dbReference type="Proteomes" id="UP001056120">
    <property type="component" value="Linkage Group LG11"/>
</dbReference>
<accession>A0ACB9HQK5</accession>
<reference evidence="1 2" key="2">
    <citation type="journal article" date="2022" name="Mol. Ecol. Resour.">
        <title>The genomes of chicory, endive, great burdock and yacon provide insights into Asteraceae paleo-polyploidization history and plant inulin production.</title>
        <authorList>
            <person name="Fan W."/>
            <person name="Wang S."/>
            <person name="Wang H."/>
            <person name="Wang A."/>
            <person name="Jiang F."/>
            <person name="Liu H."/>
            <person name="Zhao H."/>
            <person name="Xu D."/>
            <person name="Zhang Y."/>
        </authorList>
    </citation>
    <scope>NUCLEOTIDE SEQUENCE [LARGE SCALE GENOMIC DNA]</scope>
    <source>
        <strain evidence="2">cv. Yunnan</strain>
        <tissue evidence="1">Leaves</tissue>
    </source>
</reference>
<evidence type="ECO:0000313" key="2">
    <source>
        <dbReference type="Proteomes" id="UP001056120"/>
    </source>
</evidence>
<evidence type="ECO:0000313" key="1">
    <source>
        <dbReference type="EMBL" id="KAI3797127.1"/>
    </source>
</evidence>
<name>A0ACB9HQK5_9ASTR</name>
<organism evidence="1 2">
    <name type="scientific">Smallanthus sonchifolius</name>
    <dbReference type="NCBI Taxonomy" id="185202"/>
    <lineage>
        <taxon>Eukaryota</taxon>
        <taxon>Viridiplantae</taxon>
        <taxon>Streptophyta</taxon>
        <taxon>Embryophyta</taxon>
        <taxon>Tracheophyta</taxon>
        <taxon>Spermatophyta</taxon>
        <taxon>Magnoliopsida</taxon>
        <taxon>eudicotyledons</taxon>
        <taxon>Gunneridae</taxon>
        <taxon>Pentapetalae</taxon>
        <taxon>asterids</taxon>
        <taxon>campanulids</taxon>
        <taxon>Asterales</taxon>
        <taxon>Asteraceae</taxon>
        <taxon>Asteroideae</taxon>
        <taxon>Heliantheae alliance</taxon>
        <taxon>Millerieae</taxon>
        <taxon>Smallanthus</taxon>
    </lineage>
</organism>
<protein>
    <submittedName>
        <fullName evidence="1">Uncharacterized protein</fullName>
    </submittedName>
</protein>